<dbReference type="Pfam" id="PF06985">
    <property type="entry name" value="HET"/>
    <property type="match status" value="1"/>
</dbReference>
<dbReference type="AlphaFoldDB" id="A0A8H6U6T8"/>
<evidence type="ECO:0000313" key="2">
    <source>
        <dbReference type="EMBL" id="KAF6842819.1"/>
    </source>
</evidence>
<dbReference type="EMBL" id="WIGM01000059">
    <property type="protein sequence ID" value="KAF6842819.1"/>
    <property type="molecule type" value="Genomic_DNA"/>
</dbReference>
<proteinExistence type="predicted"/>
<evidence type="ECO:0000313" key="3">
    <source>
        <dbReference type="Proteomes" id="UP000639643"/>
    </source>
</evidence>
<reference evidence="2" key="1">
    <citation type="journal article" date="2020" name="Phytopathology">
        <title>Genome Sequence Resources of Colletotrichum truncatum, C. plurivorum, C. musicola, and C. sojae: Four Species Pathogenic to Soybean (Glycine max).</title>
        <authorList>
            <person name="Rogerio F."/>
            <person name="Boufleur T.R."/>
            <person name="Ciampi-Guillardi M."/>
            <person name="Sukno S.A."/>
            <person name="Thon M.R."/>
            <person name="Massola Junior N.S."/>
            <person name="Baroncelli R."/>
        </authorList>
    </citation>
    <scope>NUCLEOTIDE SEQUENCE</scope>
    <source>
        <strain evidence="2">LFN0074</strain>
    </source>
</reference>
<dbReference type="InterPro" id="IPR010730">
    <property type="entry name" value="HET"/>
</dbReference>
<dbReference type="PANTHER" id="PTHR10622:SF10">
    <property type="entry name" value="HET DOMAIN-CONTAINING PROTEIN"/>
    <property type="match status" value="1"/>
</dbReference>
<dbReference type="Proteomes" id="UP000639643">
    <property type="component" value="Unassembled WGS sequence"/>
</dbReference>
<name>A0A8H6U6T8_9PEZI</name>
<accession>A0A8H6U6T8</accession>
<sequence length="700" mass="80423">MRLLNVKSRKLEEYFNNPPTYAILSHCWGDDEVLFQDLDDSGYTSKMGYAKVDGFCTLAASHGYDYVWIDTCCIDKTSSAELSEAINSMFRWYKGAAVCYAYLEDVQHGPVSYVPDLDFENSRWFTRGWTLQELLAPKHVDFYNRAWSHIGDRSSLADTIKNITRIPAPYLRNEQDFHSASIAVRMSWAAFRKTKRIEDRAYSLLGMFGVNMPLLYGEGDRAFERLQLTLIDETTDESILAWSPSTNTLDSTSSQDSMWFSTFWASQYQLPPPCYPGMEHEADSSQIYARSSSHGLLARVPEDFACWKDAVVTPLYEANSVMEMSNKGLRITLPLVELEDHTYGFLRCKVGRNFDQAILLPLSQTSVADEYARSHRPFLLKPRNFSKYISKRINVNTIYIKKKSDKEPSVEYPIWNTGLKCGHVRLQESADLPERLVEVIPSQAYNRRLHVLYPLNDGHNNWNRTLLHYSAGDGDLGFVIILEKRSHMDAFLSPNKVSPPFKCHIVPKSDQSLSVQAQDLKKYVDFQAPRTRLLWKDGERVAQVKHDTFLNHEMFTIDVSNDFGSAKQFWIFHRDDMIRSSIADIVSFCGRYVLDSLRISWQEFFYVPISIISWRYSRLLHVGEIVAWGAVTALFFMARLKAYWAACSVHVSGLSSRETDIRARMKYLDRFFISFHLVMNIVPFCRGLISGSSWAGVGQL</sequence>
<organism evidence="2 3">
    <name type="scientific">Colletotrichum musicola</name>
    <dbReference type="NCBI Taxonomy" id="2175873"/>
    <lineage>
        <taxon>Eukaryota</taxon>
        <taxon>Fungi</taxon>
        <taxon>Dikarya</taxon>
        <taxon>Ascomycota</taxon>
        <taxon>Pezizomycotina</taxon>
        <taxon>Sordariomycetes</taxon>
        <taxon>Hypocreomycetidae</taxon>
        <taxon>Glomerellales</taxon>
        <taxon>Glomerellaceae</taxon>
        <taxon>Colletotrichum</taxon>
        <taxon>Colletotrichum orchidearum species complex</taxon>
    </lineage>
</organism>
<gene>
    <name evidence="2" type="ORF">CMUS01_02745</name>
</gene>
<feature type="domain" description="Heterokaryon incompatibility" evidence="1">
    <location>
        <begin position="21"/>
        <end position="106"/>
    </location>
</feature>
<keyword evidence="3" id="KW-1185">Reference proteome</keyword>
<dbReference type="OrthoDB" id="674604at2759"/>
<comment type="caution">
    <text evidence="2">The sequence shown here is derived from an EMBL/GenBank/DDBJ whole genome shotgun (WGS) entry which is preliminary data.</text>
</comment>
<dbReference type="PANTHER" id="PTHR10622">
    <property type="entry name" value="HET DOMAIN-CONTAINING PROTEIN"/>
    <property type="match status" value="1"/>
</dbReference>
<protein>
    <submittedName>
        <fullName evidence="2">Het domain-containing protein</fullName>
    </submittedName>
</protein>
<evidence type="ECO:0000259" key="1">
    <source>
        <dbReference type="Pfam" id="PF06985"/>
    </source>
</evidence>